<dbReference type="Pfam" id="PF15000">
    <property type="entry name" value="TUSC2"/>
    <property type="match status" value="1"/>
</dbReference>
<accession>A0A7M7RFQ7</accession>
<protein>
    <recommendedName>
        <fullName evidence="3">Tumor suppressor candidate 2</fullName>
    </recommendedName>
</protein>
<name>A0A7M7RFQ7_STRPU</name>
<organism evidence="1 2">
    <name type="scientific">Strongylocentrotus purpuratus</name>
    <name type="common">Purple sea urchin</name>
    <dbReference type="NCBI Taxonomy" id="7668"/>
    <lineage>
        <taxon>Eukaryota</taxon>
        <taxon>Metazoa</taxon>
        <taxon>Echinodermata</taxon>
        <taxon>Eleutherozoa</taxon>
        <taxon>Echinozoa</taxon>
        <taxon>Echinoidea</taxon>
        <taxon>Euechinoidea</taxon>
        <taxon>Echinacea</taxon>
        <taxon>Camarodonta</taxon>
        <taxon>Echinidea</taxon>
        <taxon>Strongylocentrotidae</taxon>
        <taxon>Strongylocentrotus</taxon>
    </lineage>
</organism>
<sequence>MGGKSSSFMQKVVSPVSQYMGYGESAGDEASKSGQGRVLGEGFGMPVRLANPFVLTRTSSMYFDEDGQVAHEFYVETPVRSKTKKGRRRMGMRRIYHNIFPQGEIPVDPPRLRGEIPAVMTEL</sequence>
<evidence type="ECO:0000313" key="1">
    <source>
        <dbReference type="EnsemblMetazoa" id="XP_799314"/>
    </source>
</evidence>
<reference evidence="2" key="1">
    <citation type="submission" date="2015-02" db="EMBL/GenBank/DDBJ databases">
        <title>Genome sequencing for Strongylocentrotus purpuratus.</title>
        <authorList>
            <person name="Murali S."/>
            <person name="Liu Y."/>
            <person name="Vee V."/>
            <person name="English A."/>
            <person name="Wang M."/>
            <person name="Skinner E."/>
            <person name="Han Y."/>
            <person name="Muzny D.M."/>
            <person name="Worley K.C."/>
            <person name="Gibbs R.A."/>
        </authorList>
    </citation>
    <scope>NUCLEOTIDE SEQUENCE</scope>
</reference>
<dbReference type="PANTHER" id="PTHR15453">
    <property type="entry name" value="TUMOR SUPPRESSOR CANDIDATE 2"/>
    <property type="match status" value="1"/>
</dbReference>
<reference evidence="1" key="2">
    <citation type="submission" date="2021-01" db="UniProtKB">
        <authorList>
            <consortium name="EnsemblMetazoa"/>
        </authorList>
    </citation>
    <scope>IDENTIFICATION</scope>
</reference>
<evidence type="ECO:0000313" key="2">
    <source>
        <dbReference type="Proteomes" id="UP000007110"/>
    </source>
</evidence>
<dbReference type="RefSeq" id="XP_799314.2">
    <property type="nucleotide sequence ID" value="XM_794221.5"/>
</dbReference>
<dbReference type="GO" id="GO:0051881">
    <property type="term" value="P:regulation of mitochondrial membrane potential"/>
    <property type="evidence" value="ECO:0000318"/>
    <property type="project" value="GO_Central"/>
</dbReference>
<dbReference type="GeneID" id="594794"/>
<dbReference type="EnsemblMetazoa" id="XM_794221">
    <property type="protein sequence ID" value="XP_799314"/>
    <property type="gene ID" value="LOC594794"/>
</dbReference>
<proteinExistence type="predicted"/>
<evidence type="ECO:0008006" key="3">
    <source>
        <dbReference type="Google" id="ProtNLM"/>
    </source>
</evidence>
<dbReference type="InterPro" id="IPR029393">
    <property type="entry name" value="FUS1"/>
</dbReference>
<dbReference type="InParanoid" id="A0A7M7RFQ7"/>
<dbReference type="KEGG" id="spu:594794"/>
<dbReference type="PANTHER" id="PTHR15453:SF8">
    <property type="entry name" value="TUMOR SUPPRESSOR CANDIDATE 2"/>
    <property type="match status" value="1"/>
</dbReference>
<keyword evidence="2" id="KW-1185">Reference proteome</keyword>
<dbReference type="OMA" id="AHEFYCE"/>
<dbReference type="Proteomes" id="UP000007110">
    <property type="component" value="Unassembled WGS sequence"/>
</dbReference>
<dbReference type="AlphaFoldDB" id="A0A7M7RFQ7"/>
<dbReference type="GO" id="GO:0005739">
    <property type="term" value="C:mitochondrion"/>
    <property type="evidence" value="ECO:0000318"/>
    <property type="project" value="GO_Central"/>
</dbReference>